<evidence type="ECO:0000256" key="3">
    <source>
        <dbReference type="ARBA" id="ARBA00023274"/>
    </source>
</evidence>
<evidence type="ECO:0000256" key="2">
    <source>
        <dbReference type="ARBA" id="ARBA00022980"/>
    </source>
</evidence>
<dbReference type="GO" id="GO:0005840">
    <property type="term" value="C:ribosome"/>
    <property type="evidence" value="ECO:0007669"/>
    <property type="project" value="UniProtKB-KW"/>
</dbReference>
<dbReference type="GO" id="GO:0006412">
    <property type="term" value="P:translation"/>
    <property type="evidence" value="ECO:0007669"/>
    <property type="project" value="InterPro"/>
</dbReference>
<evidence type="ECO:0000313" key="6">
    <source>
        <dbReference type="WBParaSite" id="NBR_0001233401-mRNA-1"/>
    </source>
</evidence>
<keyword evidence="2" id="KW-0689">Ribosomal protein</keyword>
<reference evidence="4 5" key="2">
    <citation type="submission" date="2018-11" db="EMBL/GenBank/DDBJ databases">
        <authorList>
            <consortium name="Pathogen Informatics"/>
        </authorList>
    </citation>
    <scope>NUCLEOTIDE SEQUENCE [LARGE SCALE GENOMIC DNA]</scope>
</reference>
<dbReference type="Proteomes" id="UP000271162">
    <property type="component" value="Unassembled WGS sequence"/>
</dbReference>
<organism evidence="6">
    <name type="scientific">Nippostrongylus brasiliensis</name>
    <name type="common">Rat hookworm</name>
    <dbReference type="NCBI Taxonomy" id="27835"/>
    <lineage>
        <taxon>Eukaryota</taxon>
        <taxon>Metazoa</taxon>
        <taxon>Ecdysozoa</taxon>
        <taxon>Nematoda</taxon>
        <taxon>Chromadorea</taxon>
        <taxon>Rhabditida</taxon>
        <taxon>Rhabditina</taxon>
        <taxon>Rhabditomorpha</taxon>
        <taxon>Strongyloidea</taxon>
        <taxon>Heligmosomidae</taxon>
        <taxon>Nippostrongylus</taxon>
    </lineage>
</organism>
<comment type="similarity">
    <text evidence="1">Belongs to the universal ribosomal protein uL18 family.</text>
</comment>
<dbReference type="OMA" id="ANSEHQG"/>
<dbReference type="GO" id="GO:0008097">
    <property type="term" value="F:5S rRNA binding"/>
    <property type="evidence" value="ECO:0007669"/>
    <property type="project" value="TreeGrafter"/>
</dbReference>
<dbReference type="Gene3D" id="3.30.420.80">
    <property type="entry name" value="Ribosomal protein S11"/>
    <property type="match status" value="1"/>
</dbReference>
<sequence length="134" mass="15511">MNDYLFRVELVQAKSHQEARLTHCTNGVVIKASTKEKTISDQLYSNSDTCASMNLARILATRCLQAGIHYVMPDCTDEQLKNSRHQAEFFNVLNNDGLEMKEPKALEQLYETDRSMTWQRYSSMTTRQEKLDEL</sequence>
<keyword evidence="3" id="KW-0687">Ribonucleoprotein</keyword>
<dbReference type="PANTHER" id="PTHR12899:SF3">
    <property type="entry name" value="LARGE RIBOSOMAL SUBUNIT PROTEIN UL18M"/>
    <property type="match status" value="1"/>
</dbReference>
<keyword evidence="5" id="KW-1185">Reference proteome</keyword>
<dbReference type="InterPro" id="IPR036967">
    <property type="entry name" value="Ribosomal_uS11_sf"/>
</dbReference>
<reference evidence="6" key="1">
    <citation type="submission" date="2017-02" db="UniProtKB">
        <authorList>
            <consortium name="WormBaseParasite"/>
        </authorList>
    </citation>
    <scope>IDENTIFICATION</scope>
</reference>
<dbReference type="PANTHER" id="PTHR12899">
    <property type="entry name" value="39S RIBOSOMAL PROTEIN L18, MITOCHONDRIAL"/>
    <property type="match status" value="1"/>
</dbReference>
<proteinExistence type="inferred from homology"/>
<dbReference type="GO" id="GO:1990904">
    <property type="term" value="C:ribonucleoprotein complex"/>
    <property type="evidence" value="ECO:0007669"/>
    <property type="project" value="UniProtKB-KW"/>
</dbReference>
<accession>A0A0N4Y816</accession>
<evidence type="ECO:0000256" key="1">
    <source>
        <dbReference type="ARBA" id="ARBA00007116"/>
    </source>
</evidence>
<dbReference type="SUPFAM" id="SSF53137">
    <property type="entry name" value="Translational machinery components"/>
    <property type="match status" value="1"/>
</dbReference>
<dbReference type="WBParaSite" id="NBR_0001233401-mRNA-1">
    <property type="protein sequence ID" value="NBR_0001233401-mRNA-1"/>
    <property type="gene ID" value="NBR_0001233401"/>
</dbReference>
<dbReference type="GO" id="GO:0005739">
    <property type="term" value="C:mitochondrion"/>
    <property type="evidence" value="ECO:0007669"/>
    <property type="project" value="TreeGrafter"/>
</dbReference>
<dbReference type="EMBL" id="UYSL01020727">
    <property type="protein sequence ID" value="VDL75924.1"/>
    <property type="molecule type" value="Genomic_DNA"/>
</dbReference>
<gene>
    <name evidence="4" type="ORF">NBR_LOCUS12335</name>
</gene>
<evidence type="ECO:0000313" key="5">
    <source>
        <dbReference type="Proteomes" id="UP000271162"/>
    </source>
</evidence>
<dbReference type="STRING" id="27835.A0A0N4Y816"/>
<dbReference type="GO" id="GO:0003735">
    <property type="term" value="F:structural constituent of ribosome"/>
    <property type="evidence" value="ECO:0007669"/>
    <property type="project" value="InterPro"/>
</dbReference>
<dbReference type="InterPro" id="IPR005484">
    <property type="entry name" value="Ribosomal_uL18_bac/plant/anim"/>
</dbReference>
<protein>
    <submittedName>
        <fullName evidence="6">39S ribosomal protein L18, mitochondrial (inferred by orthology to a C. elegans protein)</fullName>
    </submittedName>
</protein>
<dbReference type="AlphaFoldDB" id="A0A0N4Y816"/>
<name>A0A0N4Y816_NIPBR</name>
<evidence type="ECO:0000313" key="4">
    <source>
        <dbReference type="EMBL" id="VDL75924.1"/>
    </source>
</evidence>